<feature type="transmembrane region" description="Helical" evidence="6">
    <location>
        <begin position="12"/>
        <end position="33"/>
    </location>
</feature>
<dbReference type="PANTHER" id="PTHR32089">
    <property type="entry name" value="METHYL-ACCEPTING CHEMOTAXIS PROTEIN MCPB"/>
    <property type="match status" value="1"/>
</dbReference>
<dbReference type="Proteomes" id="UP000282818">
    <property type="component" value="Unassembled WGS sequence"/>
</dbReference>
<comment type="subcellular location">
    <subcellularLocation>
        <location evidence="1">Cell membrane</location>
        <topology evidence="1">Multi-pass membrane protein</topology>
    </subcellularLocation>
</comment>
<organism evidence="8 9">
    <name type="scientific">Neptunomonas marina</name>
    <dbReference type="NCBI Taxonomy" id="1815562"/>
    <lineage>
        <taxon>Bacteria</taxon>
        <taxon>Pseudomonadati</taxon>
        <taxon>Pseudomonadota</taxon>
        <taxon>Gammaproteobacteria</taxon>
        <taxon>Oceanospirillales</taxon>
        <taxon>Oceanospirillaceae</taxon>
        <taxon>Neptunomonas</taxon>
    </lineage>
</organism>
<dbReference type="SMART" id="SM00304">
    <property type="entry name" value="HAMP"/>
    <property type="match status" value="1"/>
</dbReference>
<keyword evidence="4 6" id="KW-1133">Transmembrane helix</keyword>
<evidence type="ECO:0000256" key="6">
    <source>
        <dbReference type="SAM" id="Phobius"/>
    </source>
</evidence>
<feature type="transmembrane region" description="Helical" evidence="6">
    <location>
        <begin position="204"/>
        <end position="227"/>
    </location>
</feature>
<name>A0A437Q911_9GAMM</name>
<dbReference type="CDD" id="cd06225">
    <property type="entry name" value="HAMP"/>
    <property type="match status" value="1"/>
</dbReference>
<dbReference type="GO" id="GO:0005886">
    <property type="term" value="C:plasma membrane"/>
    <property type="evidence" value="ECO:0007669"/>
    <property type="project" value="UniProtKB-SubCell"/>
</dbReference>
<evidence type="ECO:0000313" key="9">
    <source>
        <dbReference type="Proteomes" id="UP000282818"/>
    </source>
</evidence>
<protein>
    <submittedName>
        <fullName evidence="8">HAMP domain-containing protein</fullName>
    </submittedName>
</protein>
<dbReference type="GO" id="GO:0007165">
    <property type="term" value="P:signal transduction"/>
    <property type="evidence" value="ECO:0007669"/>
    <property type="project" value="InterPro"/>
</dbReference>
<dbReference type="AlphaFoldDB" id="A0A437Q911"/>
<evidence type="ECO:0000256" key="3">
    <source>
        <dbReference type="ARBA" id="ARBA00022692"/>
    </source>
</evidence>
<dbReference type="PROSITE" id="PS50885">
    <property type="entry name" value="HAMP"/>
    <property type="match status" value="1"/>
</dbReference>
<dbReference type="Gene3D" id="3.30.450.20">
    <property type="entry name" value="PAS domain"/>
    <property type="match status" value="1"/>
</dbReference>
<gene>
    <name evidence="8" type="ORF">EOE65_08175</name>
</gene>
<dbReference type="InterPro" id="IPR033480">
    <property type="entry name" value="sCache_2"/>
</dbReference>
<dbReference type="RefSeq" id="WP_127693825.1">
    <property type="nucleotide sequence ID" value="NZ_SACQ01000003.1"/>
</dbReference>
<evidence type="ECO:0000256" key="4">
    <source>
        <dbReference type="ARBA" id="ARBA00022989"/>
    </source>
</evidence>
<dbReference type="PANTHER" id="PTHR32089:SF112">
    <property type="entry name" value="LYSOZYME-LIKE PROTEIN-RELATED"/>
    <property type="match status" value="1"/>
</dbReference>
<dbReference type="Pfam" id="PF17200">
    <property type="entry name" value="sCache_2"/>
    <property type="match status" value="1"/>
</dbReference>
<keyword evidence="5 6" id="KW-0472">Membrane</keyword>
<keyword evidence="9" id="KW-1185">Reference proteome</keyword>
<evidence type="ECO:0000313" key="8">
    <source>
        <dbReference type="EMBL" id="RVU30980.1"/>
    </source>
</evidence>
<evidence type="ECO:0000256" key="2">
    <source>
        <dbReference type="ARBA" id="ARBA00022475"/>
    </source>
</evidence>
<reference evidence="8 9" key="1">
    <citation type="submission" date="2019-01" db="EMBL/GenBank/DDBJ databases">
        <authorList>
            <person name="Chen W.-M."/>
        </authorList>
    </citation>
    <scope>NUCLEOTIDE SEQUENCE [LARGE SCALE GENOMIC DNA]</scope>
    <source>
        <strain evidence="8 9">HPM-16</strain>
    </source>
</reference>
<dbReference type="InterPro" id="IPR003660">
    <property type="entry name" value="HAMP_dom"/>
</dbReference>
<proteinExistence type="predicted"/>
<dbReference type="Gene3D" id="1.10.8.500">
    <property type="entry name" value="HAMP domain in histidine kinase"/>
    <property type="match status" value="1"/>
</dbReference>
<dbReference type="Pfam" id="PF00672">
    <property type="entry name" value="HAMP"/>
    <property type="match status" value="1"/>
</dbReference>
<feature type="domain" description="HAMP" evidence="7">
    <location>
        <begin position="230"/>
        <end position="282"/>
    </location>
</feature>
<sequence length="287" mass="31708">MRNLKIKQKILLLTAVPLILTVIALMLVSIYQLRSLGEQEVNQIRTTMMASKRESLLNYIEITESSIRPILTSELDVEEMKRQVYTAVRAISYGDEDGYIFGLNYDGVMTIHAAKPELEGRNVIELKDVNGTPLIADLIKAGRNGGGYVEYLWDKPSRGTEAPKLSYAVDIKPLGWVLGTGFYIDDIDDAVALKQAEVDAKIQATVVISSGVGVAILIVIVLINLWFSNRALVKPILELSESARQMSLGKLNTNISVDSKDEIGELADAIGRMQKSLKVIFKKLKQG</sequence>
<evidence type="ECO:0000256" key="5">
    <source>
        <dbReference type="ARBA" id="ARBA00023136"/>
    </source>
</evidence>
<keyword evidence="3 6" id="KW-0812">Transmembrane</keyword>
<accession>A0A437Q911</accession>
<comment type="caution">
    <text evidence="8">The sequence shown here is derived from an EMBL/GenBank/DDBJ whole genome shotgun (WGS) entry which is preliminary data.</text>
</comment>
<dbReference type="SMART" id="SM01049">
    <property type="entry name" value="Cache_2"/>
    <property type="match status" value="1"/>
</dbReference>
<evidence type="ECO:0000259" key="7">
    <source>
        <dbReference type="PROSITE" id="PS50885"/>
    </source>
</evidence>
<dbReference type="SUPFAM" id="SSF158472">
    <property type="entry name" value="HAMP domain-like"/>
    <property type="match status" value="1"/>
</dbReference>
<dbReference type="EMBL" id="SACQ01000003">
    <property type="protein sequence ID" value="RVU30980.1"/>
    <property type="molecule type" value="Genomic_DNA"/>
</dbReference>
<evidence type="ECO:0000256" key="1">
    <source>
        <dbReference type="ARBA" id="ARBA00004651"/>
    </source>
</evidence>
<keyword evidence="2" id="KW-1003">Cell membrane</keyword>